<gene>
    <name evidence="2" type="ORF">PVP01_0001820</name>
</gene>
<proteinExistence type="predicted"/>
<dbReference type="AlphaFoldDB" id="A0A565A3U3"/>
<dbReference type="VEuPathDB" id="PlasmoDB:PVPAM_000035600"/>
<dbReference type="Proteomes" id="UP000220605">
    <property type="component" value="Unassembled WGS sequence"/>
</dbReference>
<name>A0A565A3U3_PLAVI</name>
<reference evidence="2" key="1">
    <citation type="submission" date="2016-07" db="EMBL/GenBank/DDBJ databases">
        <authorList>
            <consortium name="Pathogen Informatics"/>
        </authorList>
    </citation>
    <scope>NUCLEOTIDE SEQUENCE</scope>
</reference>
<organism evidence="2">
    <name type="scientific">Plasmodium vivax</name>
    <name type="common">malaria parasite P. vivax</name>
    <dbReference type="NCBI Taxonomy" id="5855"/>
    <lineage>
        <taxon>Eukaryota</taxon>
        <taxon>Sar</taxon>
        <taxon>Alveolata</taxon>
        <taxon>Apicomplexa</taxon>
        <taxon>Aconoidasida</taxon>
        <taxon>Haemosporida</taxon>
        <taxon>Plasmodiidae</taxon>
        <taxon>Plasmodium</taxon>
        <taxon>Plasmodium (Plasmodium)</taxon>
    </lineage>
</organism>
<evidence type="ECO:0000313" key="2">
    <source>
        <dbReference type="EMBL" id="VUZ99467.1"/>
    </source>
</evidence>
<dbReference type="Pfam" id="PF05795">
    <property type="entry name" value="Plasmodium_Vir"/>
    <property type="match status" value="1"/>
</dbReference>
<evidence type="ECO:0000256" key="1">
    <source>
        <dbReference type="SAM" id="MobiDB-lite"/>
    </source>
</evidence>
<dbReference type="InterPro" id="IPR008780">
    <property type="entry name" value="Plasmodium_Vir"/>
</dbReference>
<accession>A0A565A3U3</accession>
<dbReference type="EMBL" id="FLZR02000003">
    <property type="protein sequence ID" value="VUZ99467.1"/>
    <property type="molecule type" value="Genomic_DNA"/>
</dbReference>
<feature type="compositionally biased region" description="Basic and acidic residues" evidence="1">
    <location>
        <begin position="235"/>
        <end position="245"/>
    </location>
</feature>
<feature type="compositionally biased region" description="Polar residues" evidence="1">
    <location>
        <begin position="265"/>
        <end position="274"/>
    </location>
</feature>
<dbReference type="OrthoDB" id="383226at2759"/>
<sequence length="368" mass="43560">MLKRSNMLLLYIYHFDKEFSYLNTNFYYNSLNTRYNNCQDEKFYNAAKEKLNEYAWNVDVSEQILKGLCYVYRKSFTEDSVKNICNFLYYWLGNILLEKMEHNFLFQNAIIDLFDILINNRGTICTAPPYYIDHHNFKNIKFFFDYSEDYYSYKNQITDYNLPCNEKYHKYLHAYVDTYNKFHGICKYERNSYGYCDVFDKYFAEKDHKNLSTWKCNPQDNEPGAEYEEPEEMKEEQSPTHEIERQSVTLSEGFKRETEQDAEYPSSSVSLPRQDTFVNNSSSNNSDGTHPTIISKSITGAVSVAAALVPSYLLYNYTPAGIWINKLLGRTTRMNHNPLMEAQLMNNFYQPEGFNSEKSGYYISYRPV</sequence>
<feature type="compositionally biased region" description="Acidic residues" evidence="1">
    <location>
        <begin position="223"/>
        <end position="234"/>
    </location>
</feature>
<feature type="region of interest" description="Disordered" evidence="1">
    <location>
        <begin position="214"/>
        <end position="274"/>
    </location>
</feature>
<dbReference type="VEuPathDB" id="PlasmoDB:PVW1_040032900"/>
<dbReference type="VEuPathDB" id="PlasmoDB:PVP01_0001820"/>
<protein>
    <submittedName>
        <fullName evidence="2">VIR protein</fullName>
    </submittedName>
</protein>